<keyword evidence="3" id="KW-1185">Reference proteome</keyword>
<proteinExistence type="predicted"/>
<sequence>MNATFSALSSVLLSWLISAVCACPLIATVFAVRLYGFFGPHLLEQQQHLRLGRSAALLYAETEDAGALVQPPKGLPRTLLAERWITSNSCT</sequence>
<evidence type="ECO:0000313" key="3">
    <source>
        <dbReference type="Proteomes" id="UP001054945"/>
    </source>
</evidence>
<feature type="chain" id="PRO_5043641023" evidence="1">
    <location>
        <begin position="23"/>
        <end position="91"/>
    </location>
</feature>
<comment type="caution">
    <text evidence="2">The sequence shown here is derived from an EMBL/GenBank/DDBJ whole genome shotgun (WGS) entry which is preliminary data.</text>
</comment>
<accession>A0AAV4V9P1</accession>
<reference evidence="2 3" key="1">
    <citation type="submission" date="2021-06" db="EMBL/GenBank/DDBJ databases">
        <title>Caerostris extrusa draft genome.</title>
        <authorList>
            <person name="Kono N."/>
            <person name="Arakawa K."/>
        </authorList>
    </citation>
    <scope>NUCLEOTIDE SEQUENCE [LARGE SCALE GENOMIC DNA]</scope>
</reference>
<feature type="signal peptide" evidence="1">
    <location>
        <begin position="1"/>
        <end position="22"/>
    </location>
</feature>
<evidence type="ECO:0000256" key="1">
    <source>
        <dbReference type="SAM" id="SignalP"/>
    </source>
</evidence>
<protein>
    <submittedName>
        <fullName evidence="2">Uncharacterized protein</fullName>
    </submittedName>
</protein>
<name>A0AAV4V9P1_CAEEX</name>
<dbReference type="AlphaFoldDB" id="A0AAV4V9P1"/>
<organism evidence="2 3">
    <name type="scientific">Caerostris extrusa</name>
    <name type="common">Bark spider</name>
    <name type="synonym">Caerostris bankana</name>
    <dbReference type="NCBI Taxonomy" id="172846"/>
    <lineage>
        <taxon>Eukaryota</taxon>
        <taxon>Metazoa</taxon>
        <taxon>Ecdysozoa</taxon>
        <taxon>Arthropoda</taxon>
        <taxon>Chelicerata</taxon>
        <taxon>Arachnida</taxon>
        <taxon>Araneae</taxon>
        <taxon>Araneomorphae</taxon>
        <taxon>Entelegynae</taxon>
        <taxon>Araneoidea</taxon>
        <taxon>Araneidae</taxon>
        <taxon>Caerostris</taxon>
    </lineage>
</organism>
<gene>
    <name evidence="2" type="ORF">CEXT_430641</name>
</gene>
<keyword evidence="1" id="KW-0732">Signal</keyword>
<dbReference type="Proteomes" id="UP001054945">
    <property type="component" value="Unassembled WGS sequence"/>
</dbReference>
<evidence type="ECO:0000313" key="2">
    <source>
        <dbReference type="EMBL" id="GIY66661.1"/>
    </source>
</evidence>
<dbReference type="EMBL" id="BPLR01014138">
    <property type="protein sequence ID" value="GIY66661.1"/>
    <property type="molecule type" value="Genomic_DNA"/>
</dbReference>